<evidence type="ECO:0000313" key="3">
    <source>
        <dbReference type="WBParaSite" id="Pan_g875.t1"/>
    </source>
</evidence>
<feature type="signal peptide" evidence="1">
    <location>
        <begin position="1"/>
        <end position="18"/>
    </location>
</feature>
<proteinExistence type="predicted"/>
<name>A0A7E4WBV6_PANRE</name>
<protein>
    <submittedName>
        <fullName evidence="3">Cystatin domain-containing protein</fullName>
    </submittedName>
</protein>
<sequence length="132" mass="15519">MFFKLCFLSFLVSSVVESKSSASSSETSIKPDNPAYNITVELATKYFNKVSDFANVYVPQKINRITFLKNSKNGNDYTIDITYIRTKCLKPYNIIKKCRHSKRRHHEVIRCDNLREAAKCWVVPFERKYRKH</sequence>
<feature type="chain" id="PRO_5028957924" evidence="1">
    <location>
        <begin position="19"/>
        <end position="132"/>
    </location>
</feature>
<organism evidence="2 3">
    <name type="scientific">Panagrellus redivivus</name>
    <name type="common">Microworm</name>
    <dbReference type="NCBI Taxonomy" id="6233"/>
    <lineage>
        <taxon>Eukaryota</taxon>
        <taxon>Metazoa</taxon>
        <taxon>Ecdysozoa</taxon>
        <taxon>Nematoda</taxon>
        <taxon>Chromadorea</taxon>
        <taxon>Rhabditida</taxon>
        <taxon>Tylenchina</taxon>
        <taxon>Panagrolaimomorpha</taxon>
        <taxon>Panagrolaimoidea</taxon>
        <taxon>Panagrolaimidae</taxon>
        <taxon>Panagrellus</taxon>
    </lineage>
</organism>
<evidence type="ECO:0000313" key="2">
    <source>
        <dbReference type="Proteomes" id="UP000492821"/>
    </source>
</evidence>
<keyword evidence="1" id="KW-0732">Signal</keyword>
<accession>A0A7E4WBV6</accession>
<dbReference type="InterPro" id="IPR046350">
    <property type="entry name" value="Cystatin_sf"/>
</dbReference>
<evidence type="ECO:0000256" key="1">
    <source>
        <dbReference type="SAM" id="SignalP"/>
    </source>
</evidence>
<dbReference type="WBParaSite" id="Pan_g875.t1">
    <property type="protein sequence ID" value="Pan_g875.t1"/>
    <property type="gene ID" value="Pan_g875"/>
</dbReference>
<dbReference type="SUPFAM" id="SSF54403">
    <property type="entry name" value="Cystatin/monellin"/>
    <property type="match status" value="1"/>
</dbReference>
<dbReference type="Proteomes" id="UP000492821">
    <property type="component" value="Unassembled WGS sequence"/>
</dbReference>
<reference evidence="3" key="2">
    <citation type="submission" date="2020-10" db="UniProtKB">
        <authorList>
            <consortium name="WormBaseParasite"/>
        </authorList>
    </citation>
    <scope>IDENTIFICATION</scope>
</reference>
<keyword evidence="2" id="KW-1185">Reference proteome</keyword>
<reference evidence="2" key="1">
    <citation type="journal article" date="2013" name="Genetics">
        <title>The draft genome and transcriptome of Panagrellus redivivus are shaped by the harsh demands of a free-living lifestyle.</title>
        <authorList>
            <person name="Srinivasan J."/>
            <person name="Dillman A.R."/>
            <person name="Macchietto M.G."/>
            <person name="Heikkinen L."/>
            <person name="Lakso M."/>
            <person name="Fracchia K.M."/>
            <person name="Antoshechkin I."/>
            <person name="Mortazavi A."/>
            <person name="Wong G."/>
            <person name="Sternberg P.W."/>
        </authorList>
    </citation>
    <scope>NUCLEOTIDE SEQUENCE [LARGE SCALE GENOMIC DNA]</scope>
    <source>
        <strain evidence="2">MT8872</strain>
    </source>
</reference>
<dbReference type="AlphaFoldDB" id="A0A7E4WBV6"/>
<dbReference type="Gene3D" id="3.10.450.10">
    <property type="match status" value="1"/>
</dbReference>